<dbReference type="Pfam" id="PF00754">
    <property type="entry name" value="F5_F8_type_C"/>
    <property type="match status" value="1"/>
</dbReference>
<gene>
    <name evidence="10" type="primary">LOC107674389</name>
</gene>
<dbReference type="PROSITE" id="PS50022">
    <property type="entry name" value="FA58C_3"/>
    <property type="match status" value="1"/>
</dbReference>
<keyword evidence="3" id="KW-0964">Secreted</keyword>
<dbReference type="FunFam" id="3.40.630.10:FF:000007">
    <property type="entry name" value="Carboxypeptidase X (M14 family), member 1"/>
    <property type="match status" value="1"/>
</dbReference>
<dbReference type="AlphaFoldDB" id="A0A671NH35"/>
<keyword evidence="4" id="KW-0732">Signal</keyword>
<feature type="compositionally biased region" description="Basic and acidic residues" evidence="7">
    <location>
        <begin position="1"/>
        <end position="25"/>
    </location>
</feature>
<dbReference type="Pfam" id="PF13620">
    <property type="entry name" value="CarboxypepD_reg"/>
    <property type="match status" value="1"/>
</dbReference>
<evidence type="ECO:0000259" key="9">
    <source>
        <dbReference type="PROSITE" id="PS52035"/>
    </source>
</evidence>
<dbReference type="SMART" id="SM00231">
    <property type="entry name" value="FA58C"/>
    <property type="match status" value="1"/>
</dbReference>
<reference evidence="10" key="1">
    <citation type="submission" date="2025-08" db="UniProtKB">
        <authorList>
            <consortium name="Ensembl"/>
        </authorList>
    </citation>
    <scope>IDENTIFICATION</scope>
</reference>
<evidence type="ECO:0000256" key="2">
    <source>
        <dbReference type="ARBA" id="ARBA00005988"/>
    </source>
</evidence>
<dbReference type="Pfam" id="PF00246">
    <property type="entry name" value="Peptidase_M14"/>
    <property type="match status" value="1"/>
</dbReference>
<comment type="similarity">
    <text evidence="2 6">Belongs to the peptidase M14 family.</text>
</comment>
<feature type="compositionally biased region" description="Low complexity" evidence="7">
    <location>
        <begin position="27"/>
        <end position="38"/>
    </location>
</feature>
<protein>
    <submittedName>
        <fullName evidence="10">Inactive carboxypeptidase-like protein X2</fullName>
    </submittedName>
</protein>
<feature type="domain" description="Peptidase M14" evidence="9">
    <location>
        <begin position="164"/>
        <end position="487"/>
    </location>
</feature>
<dbReference type="Gene3D" id="2.60.40.1120">
    <property type="entry name" value="Carboxypeptidase-like, regulatory domain"/>
    <property type="match status" value="1"/>
</dbReference>
<evidence type="ECO:0000313" key="11">
    <source>
        <dbReference type="Proteomes" id="UP000472260"/>
    </source>
</evidence>
<name>A0A671NH35_9TELE</name>
<dbReference type="GO" id="GO:0004181">
    <property type="term" value="F:metallocarboxypeptidase activity"/>
    <property type="evidence" value="ECO:0007669"/>
    <property type="project" value="InterPro"/>
</dbReference>
<dbReference type="PANTHER" id="PTHR11532">
    <property type="entry name" value="PROTEASE M14 CARBOXYPEPTIDASE"/>
    <property type="match status" value="1"/>
</dbReference>
<evidence type="ECO:0000313" key="10">
    <source>
        <dbReference type="Ensembl" id="ENSSANP00000042544.1"/>
    </source>
</evidence>
<dbReference type="FunFam" id="2.60.40.1120:FF:000007">
    <property type="entry name" value="Carboxypeptidase X, M14 family member 2"/>
    <property type="match status" value="1"/>
</dbReference>
<proteinExistence type="inferred from homology"/>
<evidence type="ECO:0000256" key="1">
    <source>
        <dbReference type="ARBA" id="ARBA00004613"/>
    </source>
</evidence>
<dbReference type="PROSITE" id="PS52035">
    <property type="entry name" value="PEPTIDASE_M14"/>
    <property type="match status" value="1"/>
</dbReference>
<dbReference type="PROSITE" id="PS00132">
    <property type="entry name" value="CARBOXYPEPT_ZN_1"/>
    <property type="match status" value="1"/>
</dbReference>
<dbReference type="Proteomes" id="UP000472260">
    <property type="component" value="Unassembled WGS sequence"/>
</dbReference>
<accession>A0A671NH35</accession>
<dbReference type="InterPro" id="IPR008979">
    <property type="entry name" value="Galactose-bd-like_sf"/>
</dbReference>
<dbReference type="GO" id="GO:0005576">
    <property type="term" value="C:extracellular region"/>
    <property type="evidence" value="ECO:0007669"/>
    <property type="project" value="UniProtKB-SubCell"/>
</dbReference>
<dbReference type="InterPro" id="IPR008969">
    <property type="entry name" value="CarboxyPept-like_regulatory"/>
</dbReference>
<keyword evidence="11" id="KW-1185">Reference proteome</keyword>
<evidence type="ECO:0000259" key="8">
    <source>
        <dbReference type="PROSITE" id="PS50022"/>
    </source>
</evidence>
<dbReference type="GO" id="GO:0006508">
    <property type="term" value="P:proteolysis"/>
    <property type="evidence" value="ECO:0007669"/>
    <property type="project" value="InterPro"/>
</dbReference>
<dbReference type="SUPFAM" id="SSF49464">
    <property type="entry name" value="Carboxypeptidase regulatory domain-like"/>
    <property type="match status" value="1"/>
</dbReference>
<comment type="caution">
    <text evidence="6">Lacks conserved residue(s) required for the propagation of feature annotation.</text>
</comment>
<evidence type="ECO:0000256" key="7">
    <source>
        <dbReference type="SAM" id="MobiDB-lite"/>
    </source>
</evidence>
<dbReference type="GO" id="GO:0008270">
    <property type="term" value="F:zinc ion binding"/>
    <property type="evidence" value="ECO:0007669"/>
    <property type="project" value="InterPro"/>
</dbReference>
<dbReference type="Gene3D" id="3.40.630.10">
    <property type="entry name" value="Zn peptidases"/>
    <property type="match status" value="1"/>
</dbReference>
<feature type="domain" description="F5/8 type C" evidence="8">
    <location>
        <begin position="64"/>
        <end position="143"/>
    </location>
</feature>
<dbReference type="SUPFAM" id="SSF49785">
    <property type="entry name" value="Galactose-binding domain-like"/>
    <property type="match status" value="1"/>
</dbReference>
<dbReference type="PRINTS" id="PR00765">
    <property type="entry name" value="CRBOXYPTASEA"/>
</dbReference>
<sequence>MQELLSREHYQRVLEDRAVGKETKPRSAGGSDSASAKSGSKKSEKNKKAAKGLSAVDGVFPERDDCPPLGLETLKIDDFQLHASSMRHYGLGPHRGRLNIQGGLYEDDLYDGGWCAGRNDPLQWFEVDARRLTKFTGVVTQGRNPNNYYRRRNEVTTTDNLDFRHHSYKEMRQLMKVVNEMCPNITRIYNIGKSYNGQKLYAIEISDNPGEHELGEPEFRYTAGSHGNEVLGRELLLLLMQFMCQEYLSRNTRIRRLVDETRIHLLPSVNPDGYEKACEAGSELSGWSLGRWSQDGLDIHHNFPDLNSVLWDAEAQKWVPRKFHNHHVPIPDWYRSTNATVAVETRALVSWMEKIPFVLGGNLQGGELVVTFPFDRTRSVTALREATPTADDHVFRWLAFSYASTHRLMTHASRRVCHTDDFAKEDGTINGASWHTAAGSMNDFSYLHTNCFELSMFVGCDKFPHETELPEEWENNRESLLVFMEQVHRGIKGVVRDVQGKGIANAIIAVDGINHDIRTASDGDYWRLLNPGEYRVTVRAEGFSVSSKVCSVGYDIGASRCDIVLGRSNLSRIKEIMQKFNKQPISMRQRLRQRHLLDT</sequence>
<dbReference type="PANTHER" id="PTHR11532:SF45">
    <property type="entry name" value="INACTIVE CARBOXYPEPTIDASE-LIKE PROTEIN X2"/>
    <property type="match status" value="1"/>
</dbReference>
<feature type="region of interest" description="Disordered" evidence="7">
    <location>
        <begin position="1"/>
        <end position="52"/>
    </location>
</feature>
<evidence type="ECO:0000256" key="4">
    <source>
        <dbReference type="ARBA" id="ARBA00022729"/>
    </source>
</evidence>
<evidence type="ECO:0000256" key="3">
    <source>
        <dbReference type="ARBA" id="ARBA00022525"/>
    </source>
</evidence>
<dbReference type="InterPro" id="IPR050753">
    <property type="entry name" value="Peptidase_M14_domain"/>
</dbReference>
<dbReference type="InterPro" id="IPR000421">
    <property type="entry name" value="FA58C"/>
</dbReference>
<organism evidence="10 11">
    <name type="scientific">Sinocyclocheilus anshuiensis</name>
    <dbReference type="NCBI Taxonomy" id="1608454"/>
    <lineage>
        <taxon>Eukaryota</taxon>
        <taxon>Metazoa</taxon>
        <taxon>Chordata</taxon>
        <taxon>Craniata</taxon>
        <taxon>Vertebrata</taxon>
        <taxon>Euteleostomi</taxon>
        <taxon>Actinopterygii</taxon>
        <taxon>Neopterygii</taxon>
        <taxon>Teleostei</taxon>
        <taxon>Ostariophysi</taxon>
        <taxon>Cypriniformes</taxon>
        <taxon>Cyprinidae</taxon>
        <taxon>Cyprininae</taxon>
        <taxon>Sinocyclocheilus</taxon>
    </lineage>
</organism>
<evidence type="ECO:0000256" key="6">
    <source>
        <dbReference type="PROSITE-ProRule" id="PRU01379"/>
    </source>
</evidence>
<reference evidence="10" key="2">
    <citation type="submission" date="2025-09" db="UniProtKB">
        <authorList>
            <consortium name="Ensembl"/>
        </authorList>
    </citation>
    <scope>IDENTIFICATION</scope>
</reference>
<dbReference type="Ensembl" id="ENSSANT00000045275.1">
    <property type="protein sequence ID" value="ENSSANP00000042544.1"/>
    <property type="gene ID" value="ENSSANG00000021511.1"/>
</dbReference>
<evidence type="ECO:0000256" key="5">
    <source>
        <dbReference type="ARBA" id="ARBA00023180"/>
    </source>
</evidence>
<dbReference type="CDD" id="cd11308">
    <property type="entry name" value="Peptidase_M14NE-CP-C_like"/>
    <property type="match status" value="1"/>
</dbReference>
<dbReference type="CDD" id="cd03869">
    <property type="entry name" value="M14_CPX_like"/>
    <property type="match status" value="1"/>
</dbReference>
<dbReference type="InterPro" id="IPR057246">
    <property type="entry name" value="CARBOXYPEPT_ZN_1"/>
</dbReference>
<dbReference type="SMART" id="SM00631">
    <property type="entry name" value="Zn_pept"/>
    <property type="match status" value="1"/>
</dbReference>
<dbReference type="SUPFAM" id="SSF53187">
    <property type="entry name" value="Zn-dependent exopeptidases"/>
    <property type="match status" value="1"/>
</dbReference>
<comment type="subcellular location">
    <subcellularLocation>
        <location evidence="1">Secreted</location>
    </subcellularLocation>
</comment>
<dbReference type="InterPro" id="IPR000834">
    <property type="entry name" value="Peptidase_M14"/>
</dbReference>
<keyword evidence="5" id="KW-0325">Glycoprotein</keyword>